<reference evidence="4" key="1">
    <citation type="submission" date="2023-01" db="EMBL/GenBank/DDBJ databases">
        <title>Metagenome sequencing of chrysophaentin producing Chrysophaeum taylorii.</title>
        <authorList>
            <person name="Davison J."/>
            <person name="Bewley C."/>
        </authorList>
    </citation>
    <scope>NUCLEOTIDE SEQUENCE</scope>
    <source>
        <strain evidence="4">NIES-1699</strain>
    </source>
</reference>
<keyword evidence="1" id="KW-0443">Lipid metabolism</keyword>
<name>A0AAD7XHD1_9STRA</name>
<feature type="domain" description="PNPLA" evidence="3">
    <location>
        <begin position="18"/>
        <end position="189"/>
    </location>
</feature>
<comment type="caution">
    <text evidence="4">The sequence shown here is derived from an EMBL/GenBank/DDBJ whole genome shotgun (WGS) entry which is preliminary data.</text>
</comment>
<evidence type="ECO:0000256" key="1">
    <source>
        <dbReference type="ARBA" id="ARBA00023098"/>
    </source>
</evidence>
<evidence type="ECO:0000259" key="3">
    <source>
        <dbReference type="PROSITE" id="PS51635"/>
    </source>
</evidence>
<dbReference type="Gene3D" id="3.40.1090.10">
    <property type="entry name" value="Cytosolic phospholipase A2 catalytic domain"/>
    <property type="match status" value="1"/>
</dbReference>
<dbReference type="Proteomes" id="UP001230188">
    <property type="component" value="Unassembled WGS sequence"/>
</dbReference>
<organism evidence="4 5">
    <name type="scientific">Chrysophaeum taylorii</name>
    <dbReference type="NCBI Taxonomy" id="2483200"/>
    <lineage>
        <taxon>Eukaryota</taxon>
        <taxon>Sar</taxon>
        <taxon>Stramenopiles</taxon>
        <taxon>Ochrophyta</taxon>
        <taxon>Pelagophyceae</taxon>
        <taxon>Pelagomonadales</taxon>
        <taxon>Pelagomonadaceae</taxon>
        <taxon>Chrysophaeum</taxon>
    </lineage>
</organism>
<dbReference type="Pfam" id="PF01734">
    <property type="entry name" value="Patatin"/>
    <property type="match status" value="1"/>
</dbReference>
<dbReference type="SUPFAM" id="SSF52151">
    <property type="entry name" value="FabD/lysophospholipase-like"/>
    <property type="match status" value="1"/>
</dbReference>
<keyword evidence="5" id="KW-1185">Reference proteome</keyword>
<evidence type="ECO:0000313" key="4">
    <source>
        <dbReference type="EMBL" id="KAJ8598411.1"/>
    </source>
</evidence>
<comment type="caution">
    <text evidence="2">Lacks conserved residue(s) required for the propagation of feature annotation.</text>
</comment>
<dbReference type="GO" id="GO:0006629">
    <property type="term" value="P:lipid metabolic process"/>
    <property type="evidence" value="ECO:0007669"/>
    <property type="project" value="UniProtKB-KW"/>
</dbReference>
<feature type="short sequence motif" description="GXSXG" evidence="2">
    <location>
        <begin position="54"/>
        <end position="58"/>
    </location>
</feature>
<dbReference type="InterPro" id="IPR002641">
    <property type="entry name" value="PNPLA_dom"/>
</dbReference>
<dbReference type="EMBL" id="JAQMWT010000675">
    <property type="protein sequence ID" value="KAJ8598411.1"/>
    <property type="molecule type" value="Genomic_DNA"/>
</dbReference>
<sequence length="303" mass="33605">MTTTTTLREWLCEEKFAVAVSQGLLCESASLGAVIALDEAFEGGLRERVTAVSGASSGAKIAAIIAQKHVSLDKAATELKNAGFKDIFRAAWMKHGHIEDLLERVWGAGKTFEDCDIPFATTAFDLRTFRSVTIDRGNLASACQASGAFPGIFRPKKRGDHLFWDLAGFTDPAGVRGARVNTRLLQIAHADWNLERWLVLSPAKFADGVQVCSIVFKNHRRLIPLPCLFSKRRAALALEEAKEAVTKALDRPLCAGDTPGHFLCYVGSHENHRTPKRRWRRFLLATTLLGLLVLAKRRRRRRT</sequence>
<dbReference type="PROSITE" id="PS51635">
    <property type="entry name" value="PNPLA"/>
    <property type="match status" value="1"/>
</dbReference>
<dbReference type="InterPro" id="IPR016035">
    <property type="entry name" value="Acyl_Trfase/lysoPLipase"/>
</dbReference>
<evidence type="ECO:0000256" key="2">
    <source>
        <dbReference type="PROSITE-ProRule" id="PRU01161"/>
    </source>
</evidence>
<protein>
    <recommendedName>
        <fullName evidence="3">PNPLA domain-containing protein</fullName>
    </recommendedName>
</protein>
<gene>
    <name evidence="4" type="ORF">CTAYLR_003035</name>
</gene>
<dbReference type="AlphaFoldDB" id="A0AAD7XHD1"/>
<evidence type="ECO:0000313" key="5">
    <source>
        <dbReference type="Proteomes" id="UP001230188"/>
    </source>
</evidence>
<proteinExistence type="predicted"/>
<accession>A0AAD7XHD1</accession>